<comment type="caution">
    <text evidence="1">The sequence shown here is derived from an EMBL/GenBank/DDBJ whole genome shotgun (WGS) entry which is preliminary data.</text>
</comment>
<dbReference type="AlphaFoldDB" id="A0A645FBF2"/>
<organism evidence="1">
    <name type="scientific">bioreactor metagenome</name>
    <dbReference type="NCBI Taxonomy" id="1076179"/>
    <lineage>
        <taxon>unclassified sequences</taxon>
        <taxon>metagenomes</taxon>
        <taxon>ecological metagenomes</taxon>
    </lineage>
</organism>
<evidence type="ECO:0000313" key="1">
    <source>
        <dbReference type="EMBL" id="MPN10669.1"/>
    </source>
</evidence>
<sequence length="40" mass="4936">MEDMVQIFTPYITIKGRKVYRKNGKMFAFWVPRDKVRDRN</sequence>
<accession>A0A645FBF2</accession>
<name>A0A645FBF2_9ZZZZ</name>
<reference evidence="1" key="1">
    <citation type="submission" date="2019-08" db="EMBL/GenBank/DDBJ databases">
        <authorList>
            <person name="Kucharzyk K."/>
            <person name="Murdoch R.W."/>
            <person name="Higgins S."/>
            <person name="Loffler F."/>
        </authorList>
    </citation>
    <scope>NUCLEOTIDE SEQUENCE</scope>
</reference>
<proteinExistence type="predicted"/>
<gene>
    <name evidence="1" type="ORF">SDC9_157964</name>
</gene>
<dbReference type="EMBL" id="VSSQ01056832">
    <property type="protein sequence ID" value="MPN10669.1"/>
    <property type="molecule type" value="Genomic_DNA"/>
</dbReference>
<protein>
    <submittedName>
        <fullName evidence="1">Uncharacterized protein</fullName>
    </submittedName>
</protein>